<dbReference type="Pfam" id="PF01656">
    <property type="entry name" value="CbiA"/>
    <property type="match status" value="1"/>
</dbReference>
<evidence type="ECO:0000256" key="1">
    <source>
        <dbReference type="SAM" id="MobiDB-lite"/>
    </source>
</evidence>
<organism evidence="3 4">
    <name type="scientific">Pseudonocardia sediminis</name>
    <dbReference type="NCBI Taxonomy" id="1397368"/>
    <lineage>
        <taxon>Bacteria</taxon>
        <taxon>Bacillati</taxon>
        <taxon>Actinomycetota</taxon>
        <taxon>Actinomycetes</taxon>
        <taxon>Pseudonocardiales</taxon>
        <taxon>Pseudonocardiaceae</taxon>
        <taxon>Pseudonocardia</taxon>
    </lineage>
</organism>
<feature type="domain" description="CobQ/CobB/MinD/ParA nucleotide binding" evidence="2">
    <location>
        <begin position="96"/>
        <end position="166"/>
    </location>
</feature>
<protein>
    <submittedName>
        <fullName evidence="3">MinD-like ATPase involved in chromosome partitioning or flagellar assembly</fullName>
    </submittedName>
</protein>
<dbReference type="PANTHER" id="PTHR43384">
    <property type="entry name" value="SEPTUM SITE-DETERMINING PROTEIN MIND HOMOLOG, CHLOROPLASTIC-RELATED"/>
    <property type="match status" value="1"/>
</dbReference>
<dbReference type="SUPFAM" id="SSF52540">
    <property type="entry name" value="P-loop containing nucleoside triphosphate hydrolases"/>
    <property type="match status" value="1"/>
</dbReference>
<dbReference type="InterPro" id="IPR050625">
    <property type="entry name" value="ParA/MinD_ATPase"/>
</dbReference>
<comment type="caution">
    <text evidence="3">The sequence shown here is derived from an EMBL/GenBank/DDBJ whole genome shotgun (WGS) entry which is preliminary data.</text>
</comment>
<dbReference type="Proteomes" id="UP000291591">
    <property type="component" value="Unassembled WGS sequence"/>
</dbReference>
<accession>A0A4Q7UY76</accession>
<keyword evidence="3" id="KW-0282">Flagellum</keyword>
<keyword evidence="3" id="KW-0969">Cilium</keyword>
<dbReference type="RefSeq" id="WP_242623175.1">
    <property type="nucleotide sequence ID" value="NZ_SHKL01000001.1"/>
</dbReference>
<dbReference type="Gene3D" id="3.40.50.300">
    <property type="entry name" value="P-loop containing nucleotide triphosphate hydrolases"/>
    <property type="match status" value="1"/>
</dbReference>
<sequence length="336" mass="35572">MSPSDPDVTPTPPRDRRAAPPQRGVVPLPVDASAPAPPLGPDSLVRYSGEAPMGGWRRGVYTVTRGRMNPGPSPAQVARQQMIQAIRRPLPGVRRVAVASIKGGVGKTTVSACLGLALAENRGDRVVALDANPDAGTLADRLTGDTSVTVRDLLAGIEQATTIHDLDRFTSLAGRLRVLASEQDPAAGESFSRAEYEAVCRLVGRFANILITDSGTGLVHSAMEGTLALADSLVVVGSPTVDGANRASKTLDWLHGHGFAALAEQSVVVLSCDRWSRDVDRDLVRRHFESRTRAVVELPFDPHLAYGGRVHLGALRPETIDAVLLLGARIADGFDG</sequence>
<name>A0A4Q7UY76_PSEST</name>
<dbReference type="InterPro" id="IPR002586">
    <property type="entry name" value="CobQ/CobB/MinD/ParA_Nub-bd_dom"/>
</dbReference>
<evidence type="ECO:0000313" key="4">
    <source>
        <dbReference type="Proteomes" id="UP000291591"/>
    </source>
</evidence>
<dbReference type="GO" id="GO:0009898">
    <property type="term" value="C:cytoplasmic side of plasma membrane"/>
    <property type="evidence" value="ECO:0007669"/>
    <property type="project" value="TreeGrafter"/>
</dbReference>
<dbReference type="PANTHER" id="PTHR43384:SF14">
    <property type="entry name" value="ESX-1 SECRETION-ASSOCIATED PROTEIN ESPI"/>
    <property type="match status" value="1"/>
</dbReference>
<proteinExistence type="predicted"/>
<dbReference type="GO" id="GO:0005829">
    <property type="term" value="C:cytosol"/>
    <property type="evidence" value="ECO:0007669"/>
    <property type="project" value="TreeGrafter"/>
</dbReference>
<dbReference type="GO" id="GO:0051782">
    <property type="term" value="P:negative regulation of cell division"/>
    <property type="evidence" value="ECO:0007669"/>
    <property type="project" value="TreeGrafter"/>
</dbReference>
<dbReference type="InterPro" id="IPR027417">
    <property type="entry name" value="P-loop_NTPase"/>
</dbReference>
<gene>
    <name evidence="3" type="ORF">EV383_3653</name>
</gene>
<dbReference type="AlphaFoldDB" id="A0A4Q7UY76"/>
<dbReference type="GO" id="GO:0005524">
    <property type="term" value="F:ATP binding"/>
    <property type="evidence" value="ECO:0007669"/>
    <property type="project" value="TreeGrafter"/>
</dbReference>
<feature type="region of interest" description="Disordered" evidence="1">
    <location>
        <begin position="1"/>
        <end position="43"/>
    </location>
</feature>
<keyword evidence="4" id="KW-1185">Reference proteome</keyword>
<reference evidence="3 4" key="1">
    <citation type="submission" date="2019-02" db="EMBL/GenBank/DDBJ databases">
        <title>Sequencing the genomes of 1000 actinobacteria strains.</title>
        <authorList>
            <person name="Klenk H.-P."/>
        </authorList>
    </citation>
    <scope>NUCLEOTIDE SEQUENCE [LARGE SCALE GENOMIC DNA]</scope>
    <source>
        <strain evidence="3 4">DSM 45779</strain>
    </source>
</reference>
<dbReference type="GO" id="GO:0016887">
    <property type="term" value="F:ATP hydrolysis activity"/>
    <property type="evidence" value="ECO:0007669"/>
    <property type="project" value="TreeGrafter"/>
</dbReference>
<evidence type="ECO:0000259" key="2">
    <source>
        <dbReference type="Pfam" id="PF01656"/>
    </source>
</evidence>
<evidence type="ECO:0000313" key="3">
    <source>
        <dbReference type="EMBL" id="RZT86755.1"/>
    </source>
</evidence>
<dbReference type="EMBL" id="SHKL01000001">
    <property type="protein sequence ID" value="RZT86755.1"/>
    <property type="molecule type" value="Genomic_DNA"/>
</dbReference>
<keyword evidence="3" id="KW-0966">Cell projection</keyword>